<dbReference type="RefSeq" id="WP_143006092.1">
    <property type="nucleotide sequence ID" value="NZ_FNCE01000001.1"/>
</dbReference>
<organism evidence="3 4">
    <name type="scientific">Limimonas halophila</name>
    <dbReference type="NCBI Taxonomy" id="1082479"/>
    <lineage>
        <taxon>Bacteria</taxon>
        <taxon>Pseudomonadati</taxon>
        <taxon>Pseudomonadota</taxon>
        <taxon>Alphaproteobacteria</taxon>
        <taxon>Rhodospirillales</taxon>
        <taxon>Rhodovibrionaceae</taxon>
        <taxon>Limimonas</taxon>
    </lineage>
</organism>
<dbReference type="EMBL" id="FNCE01000001">
    <property type="protein sequence ID" value="SDF41793.1"/>
    <property type="molecule type" value="Genomic_DNA"/>
</dbReference>
<dbReference type="Pfam" id="PF13116">
    <property type="entry name" value="YhdP"/>
    <property type="match status" value="1"/>
</dbReference>
<dbReference type="OrthoDB" id="7161641at2"/>
<keyword evidence="4" id="KW-1185">Reference proteome</keyword>
<feature type="region of interest" description="Disordered" evidence="1">
    <location>
        <begin position="1050"/>
        <end position="1072"/>
    </location>
</feature>
<feature type="compositionally biased region" description="Basic and acidic residues" evidence="1">
    <location>
        <begin position="1050"/>
        <end position="1066"/>
    </location>
</feature>
<evidence type="ECO:0000256" key="1">
    <source>
        <dbReference type="SAM" id="MobiDB-lite"/>
    </source>
</evidence>
<evidence type="ECO:0000313" key="4">
    <source>
        <dbReference type="Proteomes" id="UP000199415"/>
    </source>
</evidence>
<proteinExistence type="predicted"/>
<reference evidence="3 4" key="1">
    <citation type="submission" date="2016-10" db="EMBL/GenBank/DDBJ databases">
        <authorList>
            <person name="de Groot N.N."/>
        </authorList>
    </citation>
    <scope>NUCLEOTIDE SEQUENCE [LARGE SCALE GENOMIC DNA]</scope>
    <source>
        <strain evidence="3 4">DSM 25584</strain>
    </source>
</reference>
<gene>
    <name evidence="3" type="ORF">SAMN05216241_10131</name>
</gene>
<sequence>MIRRSCRICLEVVAGLAALLAVVAGVGVWRLSQGPVNLDGLTPRLEHALTAARPDTRVTVGGTALAWRGWPETFALRLREVRVAREGEPLARLPELDMQLSMSALARGTLAPTSVTARGATLTLVRGKDGFRLGGDGGERDASALLARLLDDLMAAPTPDNRLSYLNAVTIADAAMHVRDERLGLAWRAPEARLSLRRTASGLSGDAEVTAAVGDARVRLDGDLAYTAGDDAVAVRVGATGLHPDALVKAIPQLSLPGELTVPLDASVRTRVGLDGHIGDLAARLDGGSGTLRWPGRYDEPLPIRELTLAANYDRGGDRLTVDTLALTLGTADSPGPRIAGEATVANVLSGAITVETAVKARNVRMARLGRYWPKGASTNTRQWITGNVPTGRIDRAEITTTLRFPDRFAGGPKVRDMDGRLRFRGAEVHYMRPLPPVTGVSGRATLDETSLSVSATGGELGPIRVPNGEIAITGLEGTDHRIAIDLDVNGPLRHALTVLNHPRLGLIDELGLRPEAASGRARGQVHFAFPLLDDLRMEQLEARAEAKLTDVGVRDFLLGKNATRGDLDLKVTTERMELSGPIELADVPLTFAWTETFAADDGVVSEMRAQVPEVTAAARRRLGVATAPYLTGPVGGTVVSRTHADGARVLDAAVTLDRAELALKPLHWRKPAGTPGSAATTVRLREGHPPSVEAFSVSAGGGEVPPLKTTGSAAFAPGGAFERATLDHLTLGETALDDIEVRDHGERWSVRVGGGTLDARPWLADAAGVPDGAGSGAADGGPPLTVAVAPLDRVIVGDGRQLTDVAVNARRDASGAWRALRLNAGVPDRFARDGRAAGGIAGHYRPEPEGPQTARLTVDNLGATLRALDVADRLRGGKLTFDGQGRAADPDSPVDGELIVTDLVVKEVPALARLLTLASLTGLADMLGGKGVTFQRVSGDLTYADGTLATQLVHAYGPSLGLTTKGKLRVDGWNADLDGTVVPAARVNRLLGKIPLLGDIITGGEGQGVIAMRYTLRGPLADPEIRVNPLSALTPGFLRGVFGLFDRDPAPGDDWPKAVPEREPEGGPASK</sequence>
<dbReference type="Proteomes" id="UP000199415">
    <property type="component" value="Unassembled WGS sequence"/>
</dbReference>
<evidence type="ECO:0000259" key="2">
    <source>
        <dbReference type="Pfam" id="PF13116"/>
    </source>
</evidence>
<protein>
    <submittedName>
        <fullName evidence="3">AsmA-like C-terminal region</fullName>
    </submittedName>
</protein>
<evidence type="ECO:0000313" key="3">
    <source>
        <dbReference type="EMBL" id="SDF41793.1"/>
    </source>
</evidence>
<dbReference type="InterPro" id="IPR025263">
    <property type="entry name" value="YhdP_central"/>
</dbReference>
<dbReference type="AlphaFoldDB" id="A0A1G7KX74"/>
<feature type="domain" description="YhdP central" evidence="2">
    <location>
        <begin position="279"/>
        <end position="555"/>
    </location>
</feature>
<dbReference type="STRING" id="1082479.SAMN05216241_10131"/>
<name>A0A1G7KX74_9PROT</name>
<accession>A0A1G7KX74</accession>